<dbReference type="Gene3D" id="1.10.287.560">
    <property type="entry name" value="Histidine kinase CheA-like, homodimeric domain"/>
    <property type="match status" value="1"/>
</dbReference>
<evidence type="ECO:0000256" key="8">
    <source>
        <dbReference type="ARBA" id="ARBA00022777"/>
    </source>
</evidence>
<dbReference type="FunFam" id="3.30.565.10:FF:000016">
    <property type="entry name" value="Chemotaxis protein CheA, putative"/>
    <property type="match status" value="1"/>
</dbReference>
<dbReference type="InterPro" id="IPR003594">
    <property type="entry name" value="HATPase_dom"/>
</dbReference>
<dbReference type="GO" id="GO:0005524">
    <property type="term" value="F:ATP binding"/>
    <property type="evidence" value="ECO:0007669"/>
    <property type="project" value="UniProtKB-KW"/>
</dbReference>
<feature type="domain" description="Histidine kinase" evidence="13">
    <location>
        <begin position="277"/>
        <end position="469"/>
    </location>
</feature>
<dbReference type="PROSITE" id="PS50109">
    <property type="entry name" value="HIS_KIN"/>
    <property type="match status" value="1"/>
</dbReference>
<feature type="domain" description="CheW-like" evidence="14">
    <location>
        <begin position="471"/>
        <end position="603"/>
    </location>
</feature>
<dbReference type="Gene3D" id="1.20.120.160">
    <property type="entry name" value="HPT domain"/>
    <property type="match status" value="1"/>
</dbReference>
<dbReference type="InterPro" id="IPR004105">
    <property type="entry name" value="CheA-like_dim"/>
</dbReference>
<dbReference type="SMART" id="SM00260">
    <property type="entry name" value="CheW"/>
    <property type="match status" value="1"/>
</dbReference>
<dbReference type="Gene3D" id="2.30.30.40">
    <property type="entry name" value="SH3 Domains"/>
    <property type="match status" value="1"/>
</dbReference>
<dbReference type="Pfam" id="PF01584">
    <property type="entry name" value="CheW"/>
    <property type="match status" value="1"/>
</dbReference>
<dbReference type="PANTHER" id="PTHR43395:SF10">
    <property type="entry name" value="CHEMOTAXIS PROTEIN CHEA"/>
    <property type="match status" value="1"/>
</dbReference>
<reference evidence="16 17" key="1">
    <citation type="submission" date="2017-11" db="EMBL/GenBank/DDBJ databases">
        <title>Genome-resolved metagenomics identifies genetic mobility, metabolic interactions, and unexpected diversity in perchlorate-reducing communities.</title>
        <authorList>
            <person name="Barnum T.P."/>
            <person name="Figueroa I.A."/>
            <person name="Carlstrom C.I."/>
            <person name="Lucas L.N."/>
            <person name="Engelbrektson A.L."/>
            <person name="Coates J.D."/>
        </authorList>
    </citation>
    <scope>NUCLEOTIDE SEQUENCE [LARGE SCALE GENOMIC DNA]</scope>
    <source>
        <strain evidence="16">BM706</strain>
    </source>
</reference>
<dbReference type="GO" id="GO:0000155">
    <property type="term" value="F:phosphorelay sensor kinase activity"/>
    <property type="evidence" value="ECO:0007669"/>
    <property type="project" value="InterPro"/>
</dbReference>
<name>A0A2N5ZA72_MUIH1</name>
<evidence type="ECO:0000256" key="9">
    <source>
        <dbReference type="ARBA" id="ARBA00022840"/>
    </source>
</evidence>
<dbReference type="Proteomes" id="UP000234857">
    <property type="component" value="Unassembled WGS sequence"/>
</dbReference>
<feature type="modified residue" description="Phosphohistidine" evidence="12">
    <location>
        <position position="45"/>
    </location>
</feature>
<dbReference type="InterPro" id="IPR008207">
    <property type="entry name" value="Sig_transdc_His_kin_Hpt_dom"/>
</dbReference>
<proteinExistence type="predicted"/>
<dbReference type="Pfam" id="PF01627">
    <property type="entry name" value="Hpt"/>
    <property type="match status" value="1"/>
</dbReference>
<keyword evidence="5 12" id="KW-0597">Phosphoprotein</keyword>
<keyword evidence="6" id="KW-0808">Transferase</keyword>
<keyword evidence="10" id="KW-0902">Two-component regulatory system</keyword>
<evidence type="ECO:0000256" key="6">
    <source>
        <dbReference type="ARBA" id="ARBA00022679"/>
    </source>
</evidence>
<keyword evidence="7" id="KW-0547">Nucleotide-binding</keyword>
<dbReference type="SUPFAM" id="SSF50341">
    <property type="entry name" value="CheW-like"/>
    <property type="match status" value="1"/>
</dbReference>
<dbReference type="SUPFAM" id="SSF55874">
    <property type="entry name" value="ATPase domain of HSP90 chaperone/DNA topoisomerase II/histidine kinase"/>
    <property type="match status" value="1"/>
</dbReference>
<dbReference type="SUPFAM" id="SSF47226">
    <property type="entry name" value="Histidine-containing phosphotransfer domain, HPT domain"/>
    <property type="match status" value="1"/>
</dbReference>
<evidence type="ECO:0000313" key="16">
    <source>
        <dbReference type="EMBL" id="PLX15571.1"/>
    </source>
</evidence>
<evidence type="ECO:0000259" key="13">
    <source>
        <dbReference type="PROSITE" id="PS50109"/>
    </source>
</evidence>
<feature type="domain" description="HPt" evidence="15">
    <location>
        <begin position="1"/>
        <end position="102"/>
    </location>
</feature>
<dbReference type="InterPro" id="IPR036061">
    <property type="entry name" value="CheW-like_dom_sf"/>
</dbReference>
<evidence type="ECO:0000256" key="11">
    <source>
        <dbReference type="ARBA" id="ARBA00035100"/>
    </source>
</evidence>
<dbReference type="CDD" id="cd00088">
    <property type="entry name" value="HPT"/>
    <property type="match status" value="1"/>
</dbReference>
<keyword evidence="4" id="KW-0145">Chemotaxis</keyword>
<evidence type="ECO:0000256" key="4">
    <source>
        <dbReference type="ARBA" id="ARBA00022500"/>
    </source>
</evidence>
<evidence type="ECO:0000256" key="3">
    <source>
        <dbReference type="ARBA" id="ARBA00021495"/>
    </source>
</evidence>
<dbReference type="SUPFAM" id="SSF47384">
    <property type="entry name" value="Homodimeric domain of signal transducing histidine kinase"/>
    <property type="match status" value="1"/>
</dbReference>
<comment type="function">
    <text evidence="11">Involved in the transmission of sensory signals from the chemoreceptors to the flagellar motors. CheA is autophosphorylated; it can transfer its phosphate group to either CheB or CheY.</text>
</comment>
<dbReference type="PROSITE" id="PS50894">
    <property type="entry name" value="HPT"/>
    <property type="match status" value="1"/>
</dbReference>
<dbReference type="InterPro" id="IPR036641">
    <property type="entry name" value="HPT_dom_sf"/>
</dbReference>
<dbReference type="Gene3D" id="3.30.565.10">
    <property type="entry name" value="Histidine kinase-like ATPase, C-terminal domain"/>
    <property type="match status" value="1"/>
</dbReference>
<dbReference type="EMBL" id="PKTG01000136">
    <property type="protein sequence ID" value="PLX15571.1"/>
    <property type="molecule type" value="Genomic_DNA"/>
</dbReference>
<dbReference type="InterPro" id="IPR002545">
    <property type="entry name" value="CheW-lke_dom"/>
</dbReference>
<gene>
    <name evidence="16" type="ORF">C0601_12590</name>
</gene>
<evidence type="ECO:0000259" key="14">
    <source>
        <dbReference type="PROSITE" id="PS50851"/>
    </source>
</evidence>
<dbReference type="PANTHER" id="PTHR43395">
    <property type="entry name" value="SENSOR HISTIDINE KINASE CHEA"/>
    <property type="match status" value="1"/>
</dbReference>
<dbReference type="InterPro" id="IPR051315">
    <property type="entry name" value="Bact_Chemotaxis_CheA"/>
</dbReference>
<dbReference type="SMART" id="SM00073">
    <property type="entry name" value="HPT"/>
    <property type="match status" value="1"/>
</dbReference>
<dbReference type="EC" id="2.7.13.3" evidence="2"/>
<dbReference type="InterPro" id="IPR036890">
    <property type="entry name" value="HATPase_C_sf"/>
</dbReference>
<evidence type="ECO:0000256" key="2">
    <source>
        <dbReference type="ARBA" id="ARBA00012438"/>
    </source>
</evidence>
<accession>A0A2N5ZA72</accession>
<protein>
    <recommendedName>
        <fullName evidence="3">Chemotaxis protein CheA</fullName>
        <ecNumber evidence="2">2.7.13.3</ecNumber>
    </recommendedName>
</protein>
<dbReference type="SMART" id="SM01231">
    <property type="entry name" value="H-kinase_dim"/>
    <property type="match status" value="1"/>
</dbReference>
<keyword evidence="8" id="KW-0418">Kinase</keyword>
<dbReference type="InterPro" id="IPR004358">
    <property type="entry name" value="Sig_transdc_His_kin-like_C"/>
</dbReference>
<dbReference type="Pfam" id="PF02895">
    <property type="entry name" value="H-kinase_dim"/>
    <property type="match status" value="1"/>
</dbReference>
<evidence type="ECO:0000313" key="17">
    <source>
        <dbReference type="Proteomes" id="UP000234857"/>
    </source>
</evidence>
<evidence type="ECO:0000256" key="12">
    <source>
        <dbReference type="PROSITE-ProRule" id="PRU00110"/>
    </source>
</evidence>
<organism evidence="16 17">
    <name type="scientific">Muiribacterium halophilum</name>
    <dbReference type="NCBI Taxonomy" id="2053465"/>
    <lineage>
        <taxon>Bacteria</taxon>
        <taxon>Candidatus Muiribacteriota</taxon>
        <taxon>Candidatus Muiribacteriia</taxon>
        <taxon>Candidatus Muiribacteriales</taxon>
        <taxon>Candidatus Muiribacteriaceae</taxon>
        <taxon>Candidatus Muiribacterium</taxon>
    </lineage>
</organism>
<dbReference type="InterPro" id="IPR005467">
    <property type="entry name" value="His_kinase_dom"/>
</dbReference>
<dbReference type="PRINTS" id="PR00344">
    <property type="entry name" value="BCTRLSENSOR"/>
</dbReference>
<sequence>MDKELLLSFKEESQEMLQLLEEYLIVLEKDPYNKKAINGIFRIMHTLKGTSSLIGIDPISRFSHTLETIFEEIREGKRMVKESVITGALKALDIIIDYIDKPNDDFKKKADKIIEDIEKSSVDEYHHLYHLRFNTIEGFDLSELKESFDVEHFSLDESNVPLLDEYRSKEAFTICNIYLWSNNKKSIEDWIIKNKIKSHSLFSIMKHQRKKENLSVSKEESKDSDIKTGQKIDLDTIRIKADKIDKIVDLTGELVVAQGRLAEYSRQFDDSRITTLARDFEMLITSLREIAMNSRMIPINILFKRFKRVVRELSKDLGKNIELEIAGAENELDRSVVEKLYDPLLHIIRNSCDHGIRKNGTIRLEAIHQAADIVIRVSDDGVGIDKDAVYKKACEKGLVSNDAKLSDKEIFELLMLPGFSTSKNVTNISGRGVGMDVVSNSVKSLKGNLTIDSEKDKGTVISISIPLTVAIIEGFLVGIGDRSFVIPLSVVEACVEIDEKDIKKREDWILFRENVLPYVDLKRHLKIEDVSMDEKKGIIVVVNENNNFYGIKVDNVYGIRNTVIKPVGNLNKEVEEISGAALLGDGNIALIIDTKVLHSKLKE</sequence>
<comment type="catalytic activity">
    <reaction evidence="1">
        <text>ATP + protein L-histidine = ADP + protein N-phospho-L-histidine.</text>
        <dbReference type="EC" id="2.7.13.3"/>
    </reaction>
</comment>
<dbReference type="AlphaFoldDB" id="A0A2N5ZA72"/>
<evidence type="ECO:0000256" key="1">
    <source>
        <dbReference type="ARBA" id="ARBA00000085"/>
    </source>
</evidence>
<dbReference type="GO" id="GO:0005737">
    <property type="term" value="C:cytoplasm"/>
    <property type="evidence" value="ECO:0007669"/>
    <property type="project" value="InterPro"/>
</dbReference>
<comment type="caution">
    <text evidence="16">The sequence shown here is derived from an EMBL/GenBank/DDBJ whole genome shotgun (WGS) entry which is preliminary data.</text>
</comment>
<dbReference type="PROSITE" id="PS50851">
    <property type="entry name" value="CHEW"/>
    <property type="match status" value="1"/>
</dbReference>
<dbReference type="InterPro" id="IPR037006">
    <property type="entry name" value="CheA-like_homodim_sf"/>
</dbReference>
<dbReference type="InterPro" id="IPR036097">
    <property type="entry name" value="HisK_dim/P_sf"/>
</dbReference>
<evidence type="ECO:0000256" key="7">
    <source>
        <dbReference type="ARBA" id="ARBA00022741"/>
    </source>
</evidence>
<dbReference type="GO" id="GO:0006935">
    <property type="term" value="P:chemotaxis"/>
    <property type="evidence" value="ECO:0007669"/>
    <property type="project" value="UniProtKB-KW"/>
</dbReference>
<evidence type="ECO:0000256" key="5">
    <source>
        <dbReference type="ARBA" id="ARBA00022553"/>
    </source>
</evidence>
<evidence type="ECO:0000259" key="15">
    <source>
        <dbReference type="PROSITE" id="PS50894"/>
    </source>
</evidence>
<dbReference type="Pfam" id="PF02518">
    <property type="entry name" value="HATPase_c"/>
    <property type="match status" value="1"/>
</dbReference>
<keyword evidence="9" id="KW-0067">ATP-binding</keyword>
<evidence type="ECO:0000256" key="10">
    <source>
        <dbReference type="ARBA" id="ARBA00023012"/>
    </source>
</evidence>
<dbReference type="SMART" id="SM00387">
    <property type="entry name" value="HATPase_c"/>
    <property type="match status" value="1"/>
</dbReference>